<organism evidence="1 3">
    <name type="scientific">Yersinia phage fHe-Yen9-04</name>
    <dbReference type="NCBI Taxonomy" id="2052742"/>
    <lineage>
        <taxon>Viruses</taxon>
        <taxon>Duplodnaviria</taxon>
        <taxon>Heunggongvirae</taxon>
        <taxon>Uroviricota</taxon>
        <taxon>Caudoviricetes</taxon>
        <taxon>Eneladusvirus</taxon>
        <taxon>Eneladusvirus Yen904</taxon>
    </lineage>
</organism>
<dbReference type="Proteomes" id="UP000240931">
    <property type="component" value="Segment"/>
</dbReference>
<dbReference type="OrthoDB" id="33750at10239"/>
<evidence type="ECO:0000313" key="3">
    <source>
        <dbReference type="Proteomes" id="UP000240931"/>
    </source>
</evidence>
<reference evidence="1" key="2">
    <citation type="submission" date="2017-10" db="EMBL/GenBank/DDBJ databases">
        <authorList>
            <person name="Banno H."/>
            <person name="Chua N.-H."/>
        </authorList>
    </citation>
    <scope>NUCLEOTIDE SEQUENCE [LARGE SCALE GENOMIC DNA]</scope>
</reference>
<name>A0A2C9CXQ6_9CAUD</name>
<reference evidence="2 4" key="3">
    <citation type="submission" date="2019-06" db="EMBL/GenBank/DDBJ databases">
        <authorList>
            <person name="Bower L."/>
            <person name="Leinonen R."/>
        </authorList>
    </citation>
    <scope>NUCLEOTIDE SEQUENCE [LARGE SCALE GENOMIC DNA]</scope>
</reference>
<proteinExistence type="predicted"/>
<evidence type="ECO:0000313" key="2">
    <source>
        <dbReference type="EMBL" id="VUE36379.1"/>
    </source>
</evidence>
<gene>
    <name evidence="1" type="primary">g333</name>
</gene>
<sequence length="188" mass="20632">MKTVTFVYTQGISYKATNVNEINSDGYTVDYTRQVQNESGTVVGGDFRSVSTEDLLYAIVKDHSTGIVSIIPGIYDNFDVVPKGNAVTRQENIDREAEDVAYARALKAPERAAKEQAKFEARRLARKAAWEANNGTTEPTVPVERFQTAIDTRVTQQVSALSSAVEQLILAGVSESDIEVLKSLNVLK</sequence>
<dbReference type="EMBL" id="LR596615">
    <property type="protein sequence ID" value="VUE36379.1"/>
    <property type="molecule type" value="Genomic_DNA"/>
</dbReference>
<accession>A0A2C9CXQ6</accession>
<dbReference type="GeneID" id="40100751"/>
<evidence type="ECO:0000313" key="4">
    <source>
        <dbReference type="Proteomes" id="UP000317227"/>
    </source>
</evidence>
<protein>
    <submittedName>
        <fullName evidence="1">Uncharacterized protein</fullName>
    </submittedName>
</protein>
<dbReference type="Proteomes" id="UP000317227">
    <property type="component" value="Segment"/>
</dbReference>
<keyword evidence="3" id="KW-1185">Reference proteome</keyword>
<reference evidence="3" key="1">
    <citation type="submission" date="2017-10" db="EMBL/GenBank/DDBJ databases">
        <authorList>
            <person name="Skurnik M."/>
        </authorList>
    </citation>
    <scope>NUCLEOTIDE SEQUENCE [LARGE SCALE GENOMIC DNA]</scope>
</reference>
<dbReference type="RefSeq" id="YP_009623943.1">
    <property type="nucleotide sequence ID" value="NC_042116.1"/>
</dbReference>
<dbReference type="EMBL" id="LT960551">
    <property type="protein sequence ID" value="SOK58610.1"/>
    <property type="molecule type" value="Genomic_DNA"/>
</dbReference>
<evidence type="ECO:0000313" key="1">
    <source>
        <dbReference type="EMBL" id="SOK58610.1"/>
    </source>
</evidence>
<dbReference type="KEGG" id="vg:40100751"/>